<feature type="transmembrane region" description="Helical" evidence="13">
    <location>
        <begin position="20"/>
        <end position="42"/>
    </location>
</feature>
<evidence type="ECO:0000256" key="2">
    <source>
        <dbReference type="ARBA" id="ARBA00004651"/>
    </source>
</evidence>
<dbReference type="PANTHER" id="PTHR30529">
    <property type="entry name" value="CYTOCHROME B561"/>
    <property type="match status" value="1"/>
</dbReference>
<comment type="subcellular location">
    <subcellularLocation>
        <location evidence="2">Cell membrane</location>
        <topology evidence="2">Multi-pass membrane protein</topology>
    </subcellularLocation>
</comment>
<dbReference type="GO" id="GO:0009055">
    <property type="term" value="F:electron transfer activity"/>
    <property type="evidence" value="ECO:0007669"/>
    <property type="project" value="InterPro"/>
</dbReference>
<evidence type="ECO:0000256" key="5">
    <source>
        <dbReference type="ARBA" id="ARBA00022617"/>
    </source>
</evidence>
<comment type="cofactor">
    <cofactor evidence="1">
        <name>heme b</name>
        <dbReference type="ChEBI" id="CHEBI:60344"/>
    </cofactor>
</comment>
<evidence type="ECO:0000256" key="8">
    <source>
        <dbReference type="ARBA" id="ARBA00022982"/>
    </source>
</evidence>
<dbReference type="EMBL" id="VAFL01000001">
    <property type="protein sequence ID" value="TKW68829.1"/>
    <property type="molecule type" value="Genomic_DNA"/>
</dbReference>
<keyword evidence="9 13" id="KW-1133">Transmembrane helix</keyword>
<accession>A0A533IBH0</accession>
<evidence type="ECO:0000256" key="3">
    <source>
        <dbReference type="ARBA" id="ARBA00022448"/>
    </source>
</evidence>
<dbReference type="GO" id="GO:0005886">
    <property type="term" value="C:plasma membrane"/>
    <property type="evidence" value="ECO:0007669"/>
    <property type="project" value="UniProtKB-SubCell"/>
</dbReference>
<evidence type="ECO:0000256" key="1">
    <source>
        <dbReference type="ARBA" id="ARBA00001970"/>
    </source>
</evidence>
<dbReference type="GO" id="GO:0046872">
    <property type="term" value="F:metal ion binding"/>
    <property type="evidence" value="ECO:0007669"/>
    <property type="project" value="UniProtKB-KW"/>
</dbReference>
<keyword evidence="11 13" id="KW-0472">Membrane</keyword>
<evidence type="ECO:0000313" key="15">
    <source>
        <dbReference type="EMBL" id="TKW68829.1"/>
    </source>
</evidence>
<feature type="transmembrane region" description="Helical" evidence="13">
    <location>
        <begin position="88"/>
        <end position="111"/>
    </location>
</feature>
<feature type="transmembrane region" description="Helical" evidence="13">
    <location>
        <begin position="54"/>
        <end position="76"/>
    </location>
</feature>
<proteinExistence type="inferred from homology"/>
<keyword evidence="10" id="KW-0408">Iron</keyword>
<evidence type="ECO:0000256" key="13">
    <source>
        <dbReference type="SAM" id="Phobius"/>
    </source>
</evidence>
<evidence type="ECO:0000256" key="4">
    <source>
        <dbReference type="ARBA" id="ARBA00022475"/>
    </source>
</evidence>
<sequence length="189" mass="20835">MNETLPLRDSSFAYGRISRLLHWTIAALVLLQFTGMGLKLWLGRESELAGFMVGLHQPTGTILFVLIVIRVIWALLNRANRPHHGGGAFGLAASAGHFLLYVMMVFVPFAALARAWGSDRGFAPFGFQIFAPQTQEVAWTQAIGGWHGEVAWAFGLVILGHILMVGVHETMWRDGTLAKMAGRLRRNPA</sequence>
<comment type="similarity">
    <text evidence="12">Belongs to the cytochrome b561 family.</text>
</comment>
<comment type="caution">
    <text evidence="15">The sequence shown here is derived from an EMBL/GenBank/DDBJ whole genome shotgun (WGS) entry which is preliminary data.</text>
</comment>
<keyword evidence="3" id="KW-0813">Transport</keyword>
<dbReference type="GO" id="GO:0020037">
    <property type="term" value="F:heme binding"/>
    <property type="evidence" value="ECO:0007669"/>
    <property type="project" value="TreeGrafter"/>
</dbReference>
<feature type="domain" description="Cytochrome b561 bacterial/Ni-hydrogenase" evidence="14">
    <location>
        <begin position="14"/>
        <end position="181"/>
    </location>
</feature>
<dbReference type="Pfam" id="PF01292">
    <property type="entry name" value="Ni_hydr_CYTB"/>
    <property type="match status" value="1"/>
</dbReference>
<evidence type="ECO:0000256" key="12">
    <source>
        <dbReference type="ARBA" id="ARBA00037975"/>
    </source>
</evidence>
<name>A0A533IBH0_PARDE</name>
<evidence type="ECO:0000259" key="14">
    <source>
        <dbReference type="Pfam" id="PF01292"/>
    </source>
</evidence>
<keyword evidence="8" id="KW-0249">Electron transport</keyword>
<reference evidence="15 16" key="1">
    <citation type="journal article" date="2017" name="Nat. Commun.">
        <title>In situ click chemistry generation of cyclooxygenase-2 inhibitors.</title>
        <authorList>
            <person name="Bhardwaj A."/>
            <person name="Kaur J."/>
            <person name="Wuest M."/>
            <person name="Wuest F."/>
        </authorList>
    </citation>
    <scope>NUCLEOTIDE SEQUENCE [LARGE SCALE GENOMIC DNA]</scope>
    <source>
        <strain evidence="15">S2_012_000_R3_94</strain>
    </source>
</reference>
<gene>
    <name evidence="15" type="ORF">DI616_02215</name>
</gene>
<dbReference type="InterPro" id="IPR011577">
    <property type="entry name" value="Cyt_b561_bac/Ni-Hgenase"/>
</dbReference>
<organism evidence="15 16">
    <name type="scientific">Paracoccus denitrificans</name>
    <dbReference type="NCBI Taxonomy" id="266"/>
    <lineage>
        <taxon>Bacteria</taxon>
        <taxon>Pseudomonadati</taxon>
        <taxon>Pseudomonadota</taxon>
        <taxon>Alphaproteobacteria</taxon>
        <taxon>Rhodobacterales</taxon>
        <taxon>Paracoccaceae</taxon>
        <taxon>Paracoccus</taxon>
    </lineage>
</organism>
<keyword evidence="5" id="KW-0349">Heme</keyword>
<evidence type="ECO:0000256" key="9">
    <source>
        <dbReference type="ARBA" id="ARBA00022989"/>
    </source>
</evidence>
<dbReference type="InterPro" id="IPR016174">
    <property type="entry name" value="Di-haem_cyt_TM"/>
</dbReference>
<evidence type="ECO:0000256" key="6">
    <source>
        <dbReference type="ARBA" id="ARBA00022692"/>
    </source>
</evidence>
<dbReference type="AlphaFoldDB" id="A0A533IBH0"/>
<dbReference type="Proteomes" id="UP000315344">
    <property type="component" value="Unassembled WGS sequence"/>
</dbReference>
<evidence type="ECO:0000256" key="11">
    <source>
        <dbReference type="ARBA" id="ARBA00023136"/>
    </source>
</evidence>
<dbReference type="SUPFAM" id="SSF81342">
    <property type="entry name" value="Transmembrane di-heme cytochromes"/>
    <property type="match status" value="1"/>
</dbReference>
<keyword evidence="4" id="KW-1003">Cell membrane</keyword>
<dbReference type="InterPro" id="IPR052168">
    <property type="entry name" value="Cytochrome_b561_oxidase"/>
</dbReference>
<keyword evidence="6 13" id="KW-0812">Transmembrane</keyword>
<dbReference type="GO" id="GO:0022904">
    <property type="term" value="P:respiratory electron transport chain"/>
    <property type="evidence" value="ECO:0007669"/>
    <property type="project" value="InterPro"/>
</dbReference>
<evidence type="ECO:0000313" key="16">
    <source>
        <dbReference type="Proteomes" id="UP000315344"/>
    </source>
</evidence>
<evidence type="ECO:0000256" key="7">
    <source>
        <dbReference type="ARBA" id="ARBA00022723"/>
    </source>
</evidence>
<evidence type="ECO:0000256" key="10">
    <source>
        <dbReference type="ARBA" id="ARBA00023004"/>
    </source>
</evidence>
<keyword evidence="7" id="KW-0479">Metal-binding</keyword>
<dbReference type="PANTHER" id="PTHR30529:SF1">
    <property type="entry name" value="CYTOCHROME B561 HOMOLOG 2"/>
    <property type="match status" value="1"/>
</dbReference>
<protein>
    <submittedName>
        <fullName evidence="15">Cytochrome b</fullName>
    </submittedName>
</protein>
<feature type="transmembrane region" description="Helical" evidence="13">
    <location>
        <begin position="150"/>
        <end position="167"/>
    </location>
</feature>